<dbReference type="InterPro" id="IPR002934">
    <property type="entry name" value="Polymerase_NTP_transf_dom"/>
</dbReference>
<feature type="domain" description="Polymerase nucleotidyl transferase" evidence="1">
    <location>
        <begin position="43"/>
        <end position="81"/>
    </location>
</feature>
<proteinExistence type="predicted"/>
<gene>
    <name evidence="2" type="ORF">CHU95_12625</name>
</gene>
<protein>
    <recommendedName>
        <fullName evidence="1">Polymerase nucleotidyl transferase domain-containing protein</fullName>
    </recommendedName>
</protein>
<comment type="caution">
    <text evidence="2">The sequence shown here is derived from an EMBL/GenBank/DDBJ whole genome shotgun (WGS) entry which is preliminary data.</text>
</comment>
<evidence type="ECO:0000313" key="2">
    <source>
        <dbReference type="EMBL" id="OYQ34277.1"/>
    </source>
</evidence>
<dbReference type="InterPro" id="IPR043519">
    <property type="entry name" value="NT_sf"/>
</dbReference>
<dbReference type="SUPFAM" id="SSF81301">
    <property type="entry name" value="Nucleotidyltransferase"/>
    <property type="match status" value="1"/>
</dbReference>
<dbReference type="Pfam" id="PF01909">
    <property type="entry name" value="NTP_transf_2"/>
    <property type="match status" value="1"/>
</dbReference>
<dbReference type="OrthoDB" id="8223306at2"/>
<dbReference type="AlphaFoldDB" id="A0A255YYG0"/>
<sequence>MTYANLLDEQTRTAFLDQLGSLRADSISGRLGSSELRDIAHSYVRREFKDVAMAFLFGSVARGTVGALSDIDLYVIVASGRVSEKRSLIFEGVPLECNLFDTNSFYELLVRPRQDRRQYPFIANALDHASLLTGDENLFNRLQAEARSILELGPLPPDPRLIENLRGTATNRFMDLHAGKGPVQTMLGLINLVEMVLVISAGQARDWYLPGNWSLDRLAERTPERMVALEEACRQALNGDMTRLTALAWQVLGEIDGPILQQTTRYNNAR</sequence>
<dbReference type="CDD" id="cd05403">
    <property type="entry name" value="NT_KNTase_like"/>
    <property type="match status" value="1"/>
</dbReference>
<dbReference type="GO" id="GO:0016779">
    <property type="term" value="F:nucleotidyltransferase activity"/>
    <property type="evidence" value="ECO:0007669"/>
    <property type="project" value="InterPro"/>
</dbReference>
<reference evidence="2 3" key="1">
    <citation type="submission" date="2017-07" db="EMBL/GenBank/DDBJ databases">
        <title>Niveispirillum cyanobacteriorum sp. nov., isolated from cyanobacterial aggregates in a eutrophic lake.</title>
        <authorList>
            <person name="Cai H."/>
        </authorList>
    </citation>
    <scope>NUCLEOTIDE SEQUENCE [LARGE SCALE GENOMIC DNA]</scope>
    <source>
        <strain evidence="3">TH1-14</strain>
    </source>
</reference>
<dbReference type="Gene3D" id="3.30.460.10">
    <property type="entry name" value="Beta Polymerase, domain 2"/>
    <property type="match status" value="1"/>
</dbReference>
<evidence type="ECO:0000259" key="1">
    <source>
        <dbReference type="Pfam" id="PF01909"/>
    </source>
</evidence>
<dbReference type="RefSeq" id="WP_094456686.1">
    <property type="nucleotide sequence ID" value="NZ_NOXU01000029.1"/>
</dbReference>
<dbReference type="EMBL" id="NOXU01000029">
    <property type="protein sequence ID" value="OYQ34277.1"/>
    <property type="molecule type" value="Genomic_DNA"/>
</dbReference>
<keyword evidence="3" id="KW-1185">Reference proteome</keyword>
<organism evidence="2 3">
    <name type="scientific">Niveispirillum lacus</name>
    <dbReference type="NCBI Taxonomy" id="1981099"/>
    <lineage>
        <taxon>Bacteria</taxon>
        <taxon>Pseudomonadati</taxon>
        <taxon>Pseudomonadota</taxon>
        <taxon>Alphaproteobacteria</taxon>
        <taxon>Rhodospirillales</taxon>
        <taxon>Azospirillaceae</taxon>
        <taxon>Niveispirillum</taxon>
    </lineage>
</organism>
<dbReference type="Proteomes" id="UP000216998">
    <property type="component" value="Unassembled WGS sequence"/>
</dbReference>
<accession>A0A255YYG0</accession>
<name>A0A255YYG0_9PROT</name>
<evidence type="ECO:0000313" key="3">
    <source>
        <dbReference type="Proteomes" id="UP000216998"/>
    </source>
</evidence>